<dbReference type="OrthoDB" id="4265398at2"/>
<dbReference type="PROSITE" id="PS51819">
    <property type="entry name" value="VOC"/>
    <property type="match status" value="1"/>
</dbReference>
<dbReference type="STRING" id="1232683.ADIMK_1850"/>
<name>A0A081G010_9GAMM</name>
<dbReference type="InterPro" id="IPR004360">
    <property type="entry name" value="Glyas_Fos-R_dOase_dom"/>
</dbReference>
<organism evidence="2 3">
    <name type="scientific">Marinobacterium lacunae</name>
    <dbReference type="NCBI Taxonomy" id="1232683"/>
    <lineage>
        <taxon>Bacteria</taxon>
        <taxon>Pseudomonadati</taxon>
        <taxon>Pseudomonadota</taxon>
        <taxon>Gammaproteobacteria</taxon>
        <taxon>Oceanospirillales</taxon>
        <taxon>Oceanospirillaceae</taxon>
        <taxon>Marinobacterium</taxon>
    </lineage>
</organism>
<proteinExistence type="predicted"/>
<evidence type="ECO:0000259" key="1">
    <source>
        <dbReference type="PROSITE" id="PS51819"/>
    </source>
</evidence>
<comment type="caution">
    <text evidence="2">The sequence shown here is derived from an EMBL/GenBank/DDBJ whole genome shotgun (WGS) entry which is preliminary data.</text>
</comment>
<dbReference type="AlphaFoldDB" id="A0A081G010"/>
<protein>
    <submittedName>
        <fullName evidence="2">Lactoylglutathione lyase</fullName>
        <ecNumber evidence="2">4.4.1.5</ecNumber>
    </submittedName>
</protein>
<dbReference type="InterPro" id="IPR029068">
    <property type="entry name" value="Glyas_Bleomycin-R_OHBP_Dase"/>
</dbReference>
<dbReference type="Gene3D" id="3.10.180.10">
    <property type="entry name" value="2,3-Dihydroxybiphenyl 1,2-Dioxygenase, domain 1"/>
    <property type="match status" value="1"/>
</dbReference>
<dbReference type="GO" id="GO:0004462">
    <property type="term" value="F:lactoylglutathione lyase activity"/>
    <property type="evidence" value="ECO:0007669"/>
    <property type="project" value="UniProtKB-EC"/>
</dbReference>
<reference evidence="2 3" key="1">
    <citation type="submission" date="2014-04" db="EMBL/GenBank/DDBJ databases">
        <title>Marinobacterium kochiensis sp. nov., isolated from sediment sample collected from Kochi backwaters in Kerala, India.</title>
        <authorList>
            <person name="Singh A."/>
            <person name="Pinnaka A.K."/>
        </authorList>
    </citation>
    <scope>NUCLEOTIDE SEQUENCE [LARGE SCALE GENOMIC DNA]</scope>
    <source>
        <strain evidence="2 3">AK27</strain>
    </source>
</reference>
<dbReference type="RefSeq" id="WP_036186643.1">
    <property type="nucleotide sequence ID" value="NZ_JMQN01000021.1"/>
</dbReference>
<dbReference type="eggNOG" id="COG0346">
    <property type="taxonomic scope" value="Bacteria"/>
</dbReference>
<keyword evidence="3" id="KW-1185">Reference proteome</keyword>
<sequence length="141" mass="15646">MEPRISLITLGVDDLERSYRFYHDALAFPASYIQGNEIVFFRGSGARLALYPRSRLNDDVAPRLVGRHSRFPGITLTHDTADRQQVDRILASAQACGGAIVKPASDTFWGGYSGYFTDPDGYLWEVAWADVWQSGALAMQG</sequence>
<dbReference type="PANTHER" id="PTHR36503:SF1">
    <property type="entry name" value="BLR2520 PROTEIN"/>
    <property type="match status" value="1"/>
</dbReference>
<keyword evidence="2" id="KW-0456">Lyase</keyword>
<evidence type="ECO:0000313" key="2">
    <source>
        <dbReference type="EMBL" id="KEA64115.1"/>
    </source>
</evidence>
<dbReference type="EC" id="4.4.1.5" evidence="2"/>
<dbReference type="CDD" id="cd07251">
    <property type="entry name" value="VOC_like"/>
    <property type="match status" value="1"/>
</dbReference>
<dbReference type="PATRIC" id="fig|1232683.4.peg.1825"/>
<dbReference type="InterPro" id="IPR037523">
    <property type="entry name" value="VOC_core"/>
</dbReference>
<gene>
    <name evidence="2" type="ORF">ADIMK_1850</name>
</gene>
<dbReference type="SUPFAM" id="SSF54593">
    <property type="entry name" value="Glyoxalase/Bleomycin resistance protein/Dihydroxybiphenyl dioxygenase"/>
    <property type="match status" value="1"/>
</dbReference>
<dbReference type="Proteomes" id="UP000028252">
    <property type="component" value="Unassembled WGS sequence"/>
</dbReference>
<dbReference type="Pfam" id="PF00903">
    <property type="entry name" value="Glyoxalase"/>
    <property type="match status" value="1"/>
</dbReference>
<dbReference type="PANTHER" id="PTHR36503">
    <property type="entry name" value="BLR2520 PROTEIN"/>
    <property type="match status" value="1"/>
</dbReference>
<evidence type="ECO:0000313" key="3">
    <source>
        <dbReference type="Proteomes" id="UP000028252"/>
    </source>
</evidence>
<dbReference type="EMBL" id="JMQN01000021">
    <property type="protein sequence ID" value="KEA64115.1"/>
    <property type="molecule type" value="Genomic_DNA"/>
</dbReference>
<feature type="domain" description="VOC" evidence="1">
    <location>
        <begin position="4"/>
        <end position="129"/>
    </location>
</feature>
<accession>A0A081G010</accession>